<dbReference type="RefSeq" id="WP_073003115.1">
    <property type="nucleotide sequence ID" value="NZ_FQUM01000010.1"/>
</dbReference>
<gene>
    <name evidence="5" type="ORF">SAMN05444274_11034</name>
</gene>
<dbReference type="Gene3D" id="3.40.50.150">
    <property type="entry name" value="Vaccinia Virus protein VP39"/>
    <property type="match status" value="1"/>
</dbReference>
<dbReference type="PANTHER" id="PTHR47313:SF1">
    <property type="entry name" value="RIBOSOMAL RNA LARGE SUBUNIT METHYLTRANSFERASE K_L"/>
    <property type="match status" value="1"/>
</dbReference>
<dbReference type="Pfam" id="PF22020">
    <property type="entry name" value="RlmL_1st"/>
    <property type="match status" value="1"/>
</dbReference>
<evidence type="ECO:0000256" key="3">
    <source>
        <dbReference type="PROSITE-ProRule" id="PRU00529"/>
    </source>
</evidence>
<dbReference type="InterPro" id="IPR053943">
    <property type="entry name" value="RlmKL-like_Mtase_CS"/>
</dbReference>
<evidence type="ECO:0000259" key="4">
    <source>
        <dbReference type="PROSITE" id="PS51165"/>
    </source>
</evidence>
<dbReference type="Pfam" id="PF02926">
    <property type="entry name" value="THUMP"/>
    <property type="match status" value="1"/>
</dbReference>
<keyword evidence="2" id="KW-0808">Transferase</keyword>
<dbReference type="Pfam" id="PF01170">
    <property type="entry name" value="UPF0020"/>
    <property type="match status" value="1"/>
</dbReference>
<dbReference type="CDD" id="cd11715">
    <property type="entry name" value="THUMP_AdoMetMT"/>
    <property type="match status" value="1"/>
</dbReference>
<keyword evidence="3" id="KW-0694">RNA-binding</keyword>
<dbReference type="SMART" id="SM00981">
    <property type="entry name" value="THUMP"/>
    <property type="match status" value="1"/>
</dbReference>
<dbReference type="GO" id="GO:0008990">
    <property type="term" value="F:rRNA (guanine-N2-)-methyltransferase activity"/>
    <property type="evidence" value="ECO:0007669"/>
    <property type="project" value="TreeGrafter"/>
</dbReference>
<name>A0A1M5EUY8_9BACT</name>
<dbReference type="PROSITE" id="PS00092">
    <property type="entry name" value="N6_MTASE"/>
    <property type="match status" value="1"/>
</dbReference>
<dbReference type="Proteomes" id="UP000184164">
    <property type="component" value="Unassembled WGS sequence"/>
</dbReference>
<keyword evidence="1 5" id="KW-0489">Methyltransferase</keyword>
<accession>A0A1M5EUY8</accession>
<dbReference type="OrthoDB" id="9809404at2"/>
<evidence type="ECO:0000256" key="1">
    <source>
        <dbReference type="ARBA" id="ARBA00022603"/>
    </source>
</evidence>
<reference evidence="5 6" key="1">
    <citation type="submission" date="2016-11" db="EMBL/GenBank/DDBJ databases">
        <authorList>
            <person name="Jaros S."/>
            <person name="Januszkiewicz K."/>
            <person name="Wedrychowicz H."/>
        </authorList>
    </citation>
    <scope>NUCLEOTIDE SEQUENCE [LARGE SCALE GENOMIC DNA]</scope>
    <source>
        <strain evidence="5 6">DSM 26910</strain>
    </source>
</reference>
<dbReference type="InterPro" id="IPR004114">
    <property type="entry name" value="THUMP_dom"/>
</dbReference>
<proteinExistence type="predicted"/>
<dbReference type="GO" id="GO:0003723">
    <property type="term" value="F:RNA binding"/>
    <property type="evidence" value="ECO:0007669"/>
    <property type="project" value="UniProtKB-UniRule"/>
</dbReference>
<sequence>MKNFRLTAKTFSGLESVLAKEIESIGGENIKEGRRAVSFEGDLKTIYKSNYCLRTAIRVLKEIAVFQFNDIDQFYLRCKEVSWLKYFSVNQSFVINSTVSHSKEFRNSMFASLKVKDAIADHFRLKTGSRPNVDTHTPEIFIHAHINRNTCILSLDSSGESLHKRGYRSIQGKAPLSEVLAAGMILLSGWDGKTDFIDPMCGSGTLPIEAAMIAQNVAPGRFRKEFAFENWPGYDQELFESVKAEQQTKPFTKKIYASDISKECVLTTQTNARRARVFSAIDFQTSDMKDLQLTSNNATIIINPPYGERIIEENMDALYAMIGERLKHQFAGNTAWILTSSREYLKNVGLKPSKKLALFNGSLECSYSKYQLFQGKWAQS</sequence>
<dbReference type="PROSITE" id="PS51165">
    <property type="entry name" value="THUMP"/>
    <property type="match status" value="1"/>
</dbReference>
<dbReference type="InterPro" id="IPR000241">
    <property type="entry name" value="RlmKL-like_Mtase"/>
</dbReference>
<evidence type="ECO:0000313" key="5">
    <source>
        <dbReference type="EMBL" id="SHF82946.1"/>
    </source>
</evidence>
<feature type="domain" description="THUMP" evidence="4">
    <location>
        <begin position="45"/>
        <end position="157"/>
    </location>
</feature>
<dbReference type="InterPro" id="IPR029063">
    <property type="entry name" value="SAM-dependent_MTases_sf"/>
</dbReference>
<protein>
    <submittedName>
        <fullName evidence="5">Putative N6-adenine-specific DNA methylase</fullName>
    </submittedName>
</protein>
<evidence type="ECO:0000313" key="6">
    <source>
        <dbReference type="Proteomes" id="UP000184164"/>
    </source>
</evidence>
<dbReference type="Gene3D" id="3.30.2130.30">
    <property type="match status" value="1"/>
</dbReference>
<dbReference type="PROSITE" id="PS01261">
    <property type="entry name" value="UPF0020"/>
    <property type="match status" value="1"/>
</dbReference>
<evidence type="ECO:0000256" key="2">
    <source>
        <dbReference type="ARBA" id="ARBA00022679"/>
    </source>
</evidence>
<dbReference type="GO" id="GO:0070043">
    <property type="term" value="F:rRNA (guanine-N7-)-methyltransferase activity"/>
    <property type="evidence" value="ECO:0007669"/>
    <property type="project" value="TreeGrafter"/>
</dbReference>
<dbReference type="SUPFAM" id="SSF53335">
    <property type="entry name" value="S-adenosyl-L-methionine-dependent methyltransferases"/>
    <property type="match status" value="1"/>
</dbReference>
<dbReference type="STRING" id="1484053.SAMN05444274_11034"/>
<dbReference type="InterPro" id="IPR054170">
    <property type="entry name" value="RlmL_1st"/>
</dbReference>
<dbReference type="PANTHER" id="PTHR47313">
    <property type="entry name" value="RIBOSOMAL RNA LARGE SUBUNIT METHYLTRANSFERASE K/L"/>
    <property type="match status" value="1"/>
</dbReference>
<dbReference type="AlphaFoldDB" id="A0A1M5EUY8"/>
<keyword evidence="6" id="KW-1185">Reference proteome</keyword>
<dbReference type="EMBL" id="FQUM01000010">
    <property type="protein sequence ID" value="SHF82946.1"/>
    <property type="molecule type" value="Genomic_DNA"/>
</dbReference>
<dbReference type="InterPro" id="IPR002052">
    <property type="entry name" value="DNA_methylase_N6_adenine_CS"/>
</dbReference>
<organism evidence="5 6">
    <name type="scientific">Mariniphaga anaerophila</name>
    <dbReference type="NCBI Taxonomy" id="1484053"/>
    <lineage>
        <taxon>Bacteria</taxon>
        <taxon>Pseudomonadati</taxon>
        <taxon>Bacteroidota</taxon>
        <taxon>Bacteroidia</taxon>
        <taxon>Marinilabiliales</taxon>
        <taxon>Prolixibacteraceae</taxon>
        <taxon>Mariniphaga</taxon>
    </lineage>
</organism>